<dbReference type="SUPFAM" id="SSF49777">
    <property type="entry name" value="PEBP-like"/>
    <property type="match status" value="3"/>
</dbReference>
<sequence length="1013" mass="114242">MAYIQNALSDDCSPANVQNNLQSCLNGIWNKANDNSAFWYGSNWASICGYNPFAAPYCTVIQQPYTPHSLLNRVYGLNWNLTVNPLKQYLDVTYQTPTGTYPSCGNTYTVTESKTFELQPLQSKNIHPWEARNIPTVTWTALPNKLYTLYIFDTGSFIAHALYININQNDIQNAEAIVHYHGPKNPTVRENVYVFMLFEQKNIIVLTNEWNQKLKQTMVSTAYNTTDAFEELDLTGPIAMNWLTAVKDPYSVQYFVNNGLIKQLSKHALKKKKVSFIPDDVDLSMSLDISLHTTALNFDLCCTSYRYQEHTAKLNPIGDGYISPAHARSEATLTMTLLRRVYFSCLQETQMYVIRYYVSTYLFHTQQPELLIYLLCTCSLLISTETSMLNKVDTQSYLTQGCSAGIDGRCLFNITRFVDGSNLKLVGSTWFQATTDEYIRYTYVNKGDDPDSVCNNINGYANPCPVTASNDCSPANIKNALRYCLDGIWHKANDKSAFWFGSNWASICGPNPFDAPYCTVIQQPYTPHSLLNTMYGLNWNLTVNPLKQYLHITYQSPTGSYQSCGNTYSVTESKTFKLEPLLSENTRPWDVQNFPTITWTALPNKLYTLFIFDAGAYINHGVFININQNDIQNSEIIKPYSNPKNPSIREQPYVFLLFEQADRIALTDEWHQKLNQTMVNEAFNYTEVFQELNLTGPIAMNWLTAVKDPFIVQYWVNVNLINNCPNMVTEALKKKNISFIPDGVDLSMSLYINFHTTALNFESCCTSYRYQEHTAKLNPIGDGYISPAQARSAATLTMTLQREGILYIPSFKTDTHTLLCVDISVPYPAAGTPDLPLLHMLVTNINGNDVSSGDIIRSYRGPAPPDYVNHTYIFMLYTQTSMLKENETTSFLTQGCSSGIDGRCLFNVTRFVDGSNLKLVGSTWFQATTDEYIRYTQTLVHIGKHVSQTTGDGDVIDALVMDRTLPLLAIGITTLAGQTHVHMGTHVSQTTGGGDYIDVLVMDCTTEFGDQHA</sequence>
<reference evidence="1" key="1">
    <citation type="submission" date="2018-11" db="EMBL/GenBank/DDBJ databases">
        <authorList>
            <person name="Alioto T."/>
            <person name="Alioto T."/>
        </authorList>
    </citation>
    <scope>NUCLEOTIDE SEQUENCE</scope>
</reference>
<dbReference type="PANTHER" id="PTHR11362">
    <property type="entry name" value="PHOSPHATIDYLETHANOLAMINE-BINDING PROTEIN"/>
    <property type="match status" value="1"/>
</dbReference>
<keyword evidence="2" id="KW-1185">Reference proteome</keyword>
<comment type="caution">
    <text evidence="1">The sequence shown here is derived from an EMBL/GenBank/DDBJ whole genome shotgun (WGS) entry which is preliminary data.</text>
</comment>
<dbReference type="OrthoDB" id="2506647at2759"/>
<accession>A0A8B6GCT4</accession>
<name>A0A8B6GCT4_MYTGA</name>
<proteinExistence type="predicted"/>
<organism evidence="1 2">
    <name type="scientific">Mytilus galloprovincialis</name>
    <name type="common">Mediterranean mussel</name>
    <dbReference type="NCBI Taxonomy" id="29158"/>
    <lineage>
        <taxon>Eukaryota</taxon>
        <taxon>Metazoa</taxon>
        <taxon>Spiralia</taxon>
        <taxon>Lophotrochozoa</taxon>
        <taxon>Mollusca</taxon>
        <taxon>Bivalvia</taxon>
        <taxon>Autobranchia</taxon>
        <taxon>Pteriomorphia</taxon>
        <taxon>Mytilida</taxon>
        <taxon>Mytiloidea</taxon>
        <taxon>Mytilidae</taxon>
        <taxon>Mytilinae</taxon>
        <taxon>Mytilus</taxon>
    </lineage>
</organism>
<evidence type="ECO:0000313" key="1">
    <source>
        <dbReference type="EMBL" id="VDI62199.1"/>
    </source>
</evidence>
<dbReference type="AlphaFoldDB" id="A0A8B6GCT4"/>
<gene>
    <name evidence="1" type="ORF">MGAL_10B036451</name>
</gene>
<dbReference type="InterPro" id="IPR036610">
    <property type="entry name" value="PEBP-like_sf"/>
</dbReference>
<protein>
    <submittedName>
        <fullName evidence="1">Uncharacterized protein</fullName>
    </submittedName>
</protein>
<dbReference type="InterPro" id="IPR035810">
    <property type="entry name" value="PEBP_euk"/>
</dbReference>
<dbReference type="EMBL" id="UYJE01008235">
    <property type="protein sequence ID" value="VDI62199.1"/>
    <property type="molecule type" value="Genomic_DNA"/>
</dbReference>
<dbReference type="Gene3D" id="3.90.280.10">
    <property type="entry name" value="PEBP-like"/>
    <property type="match status" value="3"/>
</dbReference>
<dbReference type="Proteomes" id="UP000596742">
    <property type="component" value="Unassembled WGS sequence"/>
</dbReference>
<dbReference type="PANTHER" id="PTHR11362:SF82">
    <property type="entry name" value="PHOSPHATIDYLETHANOLAMINE-BINDING PROTEIN 4"/>
    <property type="match status" value="1"/>
</dbReference>
<evidence type="ECO:0000313" key="2">
    <source>
        <dbReference type="Proteomes" id="UP000596742"/>
    </source>
</evidence>